<accession>A0A3B0WXA4</accession>
<dbReference type="AlphaFoldDB" id="A0A3B0WXA4"/>
<reference evidence="3" key="1">
    <citation type="submission" date="2018-06" db="EMBL/GenBank/DDBJ databases">
        <authorList>
            <person name="Zhirakovskaya E."/>
        </authorList>
    </citation>
    <scope>NUCLEOTIDE SEQUENCE</scope>
</reference>
<feature type="region of interest" description="Disordered" evidence="1">
    <location>
        <begin position="41"/>
        <end position="167"/>
    </location>
</feature>
<name>A0A3B0WXA4_9ZZZZ</name>
<gene>
    <name evidence="3" type="ORF">MNBD_GAMMA10-2905</name>
</gene>
<dbReference type="InterPro" id="IPR025392">
    <property type="entry name" value="DUF4124"/>
</dbReference>
<feature type="compositionally biased region" description="Basic and acidic residues" evidence="1">
    <location>
        <begin position="126"/>
        <end position="141"/>
    </location>
</feature>
<evidence type="ECO:0000313" key="3">
    <source>
        <dbReference type="EMBL" id="VAW60658.1"/>
    </source>
</evidence>
<protein>
    <recommendedName>
        <fullName evidence="2">DUF4124 domain-containing protein</fullName>
    </recommendedName>
</protein>
<evidence type="ECO:0000259" key="2">
    <source>
        <dbReference type="Pfam" id="PF13511"/>
    </source>
</evidence>
<dbReference type="Pfam" id="PF13511">
    <property type="entry name" value="DUF4124"/>
    <property type="match status" value="1"/>
</dbReference>
<proteinExistence type="predicted"/>
<feature type="domain" description="DUF4124" evidence="2">
    <location>
        <begin position="19"/>
        <end position="66"/>
    </location>
</feature>
<dbReference type="EMBL" id="UOFJ01000008">
    <property type="protein sequence ID" value="VAW60658.1"/>
    <property type="molecule type" value="Genomic_DNA"/>
</dbReference>
<feature type="compositionally biased region" description="Basic and acidic residues" evidence="1">
    <location>
        <begin position="93"/>
        <end position="119"/>
    </location>
</feature>
<evidence type="ECO:0000256" key="1">
    <source>
        <dbReference type="SAM" id="MobiDB-lite"/>
    </source>
</evidence>
<sequence>MAKHPANLSKQTLWSVFLSALLCSTLSYAGIYKWTDEQGNVHYGEQRPTTSKAEKIDVQRYAPEDTSTYSRPGTEGGDKNATGKPAANQSADPQKDAGKEAEKKPETRAEKKKRLEACAKTRKSLKTMEEIGRVRVRDKDGNTSYLSQPQKEERMKKSRDMLAKHCK</sequence>
<feature type="compositionally biased region" description="Basic and acidic residues" evidence="1">
    <location>
        <begin position="150"/>
        <end position="167"/>
    </location>
</feature>
<organism evidence="3">
    <name type="scientific">hydrothermal vent metagenome</name>
    <dbReference type="NCBI Taxonomy" id="652676"/>
    <lineage>
        <taxon>unclassified sequences</taxon>
        <taxon>metagenomes</taxon>
        <taxon>ecological metagenomes</taxon>
    </lineage>
</organism>